<dbReference type="InterPro" id="IPR050203">
    <property type="entry name" value="Trp-tRNA_synthetase"/>
</dbReference>
<dbReference type="GO" id="GO:0005739">
    <property type="term" value="C:mitochondrion"/>
    <property type="evidence" value="ECO:0007669"/>
    <property type="project" value="UniProtKB-SubCell"/>
</dbReference>
<evidence type="ECO:0000256" key="5">
    <source>
        <dbReference type="ARBA" id="ARBA00022741"/>
    </source>
</evidence>
<dbReference type="GO" id="GO:0006436">
    <property type="term" value="P:tryptophanyl-tRNA aminoacylation"/>
    <property type="evidence" value="ECO:0007669"/>
    <property type="project" value="InterPro"/>
</dbReference>
<dbReference type="EC" id="6.1.1.2" evidence="3"/>
<feature type="domain" description="EGF-like" evidence="14">
    <location>
        <begin position="538"/>
        <end position="572"/>
    </location>
</feature>
<dbReference type="HAMAP" id="MF_00140_B">
    <property type="entry name" value="Trp_tRNA_synth_B"/>
    <property type="match status" value="1"/>
</dbReference>
<name>A0A8T1VWY7_9STRA</name>
<comment type="caution">
    <text evidence="12">Lacks conserved residue(s) required for the propagation of feature annotation.</text>
</comment>
<evidence type="ECO:0000256" key="11">
    <source>
        <dbReference type="ARBA" id="ARBA00049929"/>
    </source>
</evidence>
<feature type="disulfide bond" evidence="12">
    <location>
        <begin position="832"/>
        <end position="841"/>
    </location>
</feature>
<dbReference type="PROSITE" id="PS00022">
    <property type="entry name" value="EGF_1"/>
    <property type="match status" value="3"/>
</dbReference>
<keyword evidence="7" id="KW-0648">Protein biosynthesis</keyword>
<keyword evidence="8" id="KW-0030">Aminoacyl-tRNA synthetase</keyword>
<protein>
    <recommendedName>
        <fullName evidence="3">tryptophan--tRNA ligase</fullName>
        <ecNumber evidence="3">6.1.1.2</ecNumber>
    </recommendedName>
    <alternativeName>
        <fullName evidence="10">Tryptophanyl-tRNA synthetase</fullName>
    </alternativeName>
</protein>
<dbReference type="PANTHER" id="PTHR43766">
    <property type="entry name" value="TRYPTOPHAN--TRNA LIGASE, MITOCHONDRIAL"/>
    <property type="match status" value="1"/>
</dbReference>
<dbReference type="InterPro" id="IPR013111">
    <property type="entry name" value="EGF_extracell"/>
</dbReference>
<dbReference type="Proteomes" id="UP000694044">
    <property type="component" value="Unassembled WGS sequence"/>
</dbReference>
<feature type="compositionally biased region" description="Low complexity" evidence="13">
    <location>
        <begin position="94"/>
        <end position="108"/>
    </location>
</feature>
<proteinExistence type="inferred from homology"/>
<dbReference type="InterPro" id="IPR001412">
    <property type="entry name" value="aa-tRNA-synth_I_CS"/>
</dbReference>
<keyword evidence="4" id="KW-0436">Ligase</keyword>
<evidence type="ECO:0000256" key="13">
    <source>
        <dbReference type="SAM" id="MobiDB-lite"/>
    </source>
</evidence>
<organism evidence="15 16">
    <name type="scientific">Phytophthora pseudosyringae</name>
    <dbReference type="NCBI Taxonomy" id="221518"/>
    <lineage>
        <taxon>Eukaryota</taxon>
        <taxon>Sar</taxon>
        <taxon>Stramenopiles</taxon>
        <taxon>Oomycota</taxon>
        <taxon>Peronosporomycetes</taxon>
        <taxon>Peronosporales</taxon>
        <taxon>Peronosporaceae</taxon>
        <taxon>Phytophthora</taxon>
    </lineage>
</organism>
<keyword evidence="12" id="KW-0245">EGF-like domain</keyword>
<dbReference type="SMART" id="SM00181">
    <property type="entry name" value="EGF"/>
    <property type="match status" value="4"/>
</dbReference>
<dbReference type="InterPro" id="IPR002306">
    <property type="entry name" value="Trp-tRNA-ligase"/>
</dbReference>
<evidence type="ECO:0000259" key="14">
    <source>
        <dbReference type="PROSITE" id="PS50026"/>
    </source>
</evidence>
<dbReference type="InterPro" id="IPR000742">
    <property type="entry name" value="EGF"/>
</dbReference>
<dbReference type="GO" id="GO:0005524">
    <property type="term" value="F:ATP binding"/>
    <property type="evidence" value="ECO:0007669"/>
    <property type="project" value="UniProtKB-KW"/>
</dbReference>
<evidence type="ECO:0000256" key="4">
    <source>
        <dbReference type="ARBA" id="ARBA00022598"/>
    </source>
</evidence>
<dbReference type="Pfam" id="PF23106">
    <property type="entry name" value="EGF_Teneurin"/>
    <property type="match status" value="2"/>
</dbReference>
<dbReference type="InterPro" id="IPR002305">
    <property type="entry name" value="aa-tRNA-synth_Ic"/>
</dbReference>
<dbReference type="InterPro" id="IPR024109">
    <property type="entry name" value="Trp-tRNA-ligase_bac-type"/>
</dbReference>
<feature type="domain" description="EGF-like" evidence="14">
    <location>
        <begin position="806"/>
        <end position="842"/>
    </location>
</feature>
<evidence type="ECO:0000256" key="6">
    <source>
        <dbReference type="ARBA" id="ARBA00022840"/>
    </source>
</evidence>
<reference evidence="15" key="1">
    <citation type="submission" date="2021-02" db="EMBL/GenBank/DDBJ databases">
        <authorList>
            <person name="Palmer J.M."/>
        </authorList>
    </citation>
    <scope>NUCLEOTIDE SEQUENCE</scope>
    <source>
        <strain evidence="15">SCRP734</strain>
    </source>
</reference>
<feature type="compositionally biased region" description="Low complexity" evidence="13">
    <location>
        <begin position="16"/>
        <end position="25"/>
    </location>
</feature>
<sequence length="1145" mass="121627">MASQLWRPPRALAARLSRRASSPRAVTRRRLCASSSASSTIDGPRVFSGIQPTGTPHLGNYCGAIAQWVALQEPRATSPSLLKGDGRPSERDAATSPTSTSSSYSGDAPPTRLYSVVDLHALTVPFDAQRMPGQVRSMVAALLGAGLDPGRNILFRQSDVAAHAELAWLLSCITPLGWLQRMTQFKQKGAQTESSLGLLAYPVLMAADILLYRATHVPVGEDQQQHLELTRMIATTFNDRFGSNRPGGEEVLPKPFPMVEEGAAATTLSGAQRKSLARIMSLRDPTKKMSKSDTSARSRIELTDTADAIRKKVRKATTDAIGGIYYDREGRPGVSNLLDIANAVTGQSVAQLEAQYADYGTGAFKDSVADAIIAKICPIGERIKQYEADQEYIDQVLASGAAQASELAAVTMKDVKEVMGLARLATAACQELRDPDPVSCKIRVTHSPLDEGSPCLQLSAARLDHSLVVVVVKPATSHTWLHVPELLLQSWALSSAGLVHVSERLVRSGLLHRCVEFCSAFHASCPVGEAWADAVTGTDDGHNAAPCSNRGRCELDTGTCTCDTGFTGAACERMACSCNGHGSCKSMAKYALMQDPGRGTVYPYESNWDASKIYGCVCDAGYTAANCRERLCPVGDDPLTGTLLDPRGIQRNEKQRINCKATSGSFTLTFAGYTTEPIFADDTSKTVRAKFVALPSVTAATVTFGGITLTACTTIGNDVSIEFTQDFGNLPNIYGNPTGLVHSTPSVKPALTFTTVTEGTKESLPCSRRGVCDPGSGVCSCYPNYFSSDGNGGIGQRGDCGFVSGAVTACPGEIACSGRGTCRGPPTYDCICNEGFTGGDCNERVCPKGRSWFDRPTDTADTAHALVECSNAGECDRTKGDCLCFSGFTGAACNRMLCPNDCSGHGTCYTMEQLAKRATFNGETMSWTYGAVPNKKETWDYDMMQGCLCSPGWEGHDCSLRSCPTGDDPMTLQQRNEVQMLVCKGSSGFFTLKFRDAATPQLPFNVPAASLASALEALTTMGKVSATYSTDTNGVTGSPACDAAGSNTIRIESLTNFGDLPPLRWILDGALTLTISVDGVGGSVQGTKEEVVCSNRGICNHLTGVCRCSYGFTSSDGFGGEGDRGDCGYMEPLYLTSAAQQANAV</sequence>
<gene>
    <name evidence="15" type="ORF">PHYPSEUDO_001482</name>
</gene>
<dbReference type="PROSITE" id="PS01186">
    <property type="entry name" value="EGF_2"/>
    <property type="match status" value="3"/>
</dbReference>
<feature type="region of interest" description="Disordered" evidence="13">
    <location>
        <begin position="16"/>
        <end position="48"/>
    </location>
</feature>
<feature type="region of interest" description="Disordered" evidence="13">
    <location>
        <begin position="78"/>
        <end position="108"/>
    </location>
</feature>
<keyword evidence="6" id="KW-0067">ATP-binding</keyword>
<dbReference type="FunFam" id="1.10.240.10:FF:000002">
    <property type="entry name" value="Tryptophan--tRNA ligase"/>
    <property type="match status" value="1"/>
</dbReference>
<dbReference type="EMBL" id="JAGDFM010000121">
    <property type="protein sequence ID" value="KAG7385446.1"/>
    <property type="molecule type" value="Genomic_DNA"/>
</dbReference>
<evidence type="ECO:0000256" key="10">
    <source>
        <dbReference type="ARBA" id="ARBA00030268"/>
    </source>
</evidence>
<dbReference type="OrthoDB" id="442731at2759"/>
<dbReference type="Pfam" id="PF07974">
    <property type="entry name" value="EGF_2"/>
    <property type="match status" value="1"/>
</dbReference>
<evidence type="ECO:0000256" key="3">
    <source>
        <dbReference type="ARBA" id="ARBA00013161"/>
    </source>
</evidence>
<keyword evidence="5" id="KW-0547">Nucleotide-binding</keyword>
<feature type="compositionally biased region" description="Basic and acidic residues" evidence="13">
    <location>
        <begin position="84"/>
        <end position="93"/>
    </location>
</feature>
<dbReference type="CDD" id="cd00806">
    <property type="entry name" value="TrpRS_core"/>
    <property type="match status" value="1"/>
</dbReference>
<dbReference type="PROSITE" id="PS50026">
    <property type="entry name" value="EGF_3"/>
    <property type="match status" value="2"/>
</dbReference>
<accession>A0A8T1VWY7</accession>
<dbReference type="GO" id="GO:0004830">
    <property type="term" value="F:tryptophan-tRNA ligase activity"/>
    <property type="evidence" value="ECO:0007669"/>
    <property type="project" value="UniProtKB-EC"/>
</dbReference>
<comment type="caution">
    <text evidence="15">The sequence shown here is derived from an EMBL/GenBank/DDBJ whole genome shotgun (WGS) entry which is preliminary data.</text>
</comment>
<keyword evidence="9 12" id="KW-1015">Disulfide bond</keyword>
<dbReference type="PANTHER" id="PTHR43766:SF1">
    <property type="entry name" value="TRYPTOPHAN--TRNA LIGASE, MITOCHONDRIAL"/>
    <property type="match status" value="1"/>
</dbReference>
<evidence type="ECO:0000256" key="7">
    <source>
        <dbReference type="ARBA" id="ARBA00022917"/>
    </source>
</evidence>
<comment type="catalytic activity">
    <reaction evidence="11">
        <text>tRNA(Trp) + L-tryptophan + ATP = L-tryptophyl-tRNA(Trp) + AMP + diphosphate + H(+)</text>
        <dbReference type="Rhea" id="RHEA:24080"/>
        <dbReference type="Rhea" id="RHEA-COMP:9671"/>
        <dbReference type="Rhea" id="RHEA-COMP:9705"/>
        <dbReference type="ChEBI" id="CHEBI:15378"/>
        <dbReference type="ChEBI" id="CHEBI:30616"/>
        <dbReference type="ChEBI" id="CHEBI:33019"/>
        <dbReference type="ChEBI" id="CHEBI:57912"/>
        <dbReference type="ChEBI" id="CHEBI:78442"/>
        <dbReference type="ChEBI" id="CHEBI:78535"/>
        <dbReference type="ChEBI" id="CHEBI:456215"/>
        <dbReference type="EC" id="6.1.1.2"/>
    </reaction>
</comment>
<keyword evidence="16" id="KW-1185">Reference proteome</keyword>
<evidence type="ECO:0000256" key="9">
    <source>
        <dbReference type="ARBA" id="ARBA00023157"/>
    </source>
</evidence>
<evidence type="ECO:0000256" key="12">
    <source>
        <dbReference type="PROSITE-ProRule" id="PRU00076"/>
    </source>
</evidence>
<evidence type="ECO:0000256" key="2">
    <source>
        <dbReference type="ARBA" id="ARBA00005594"/>
    </source>
</evidence>
<evidence type="ECO:0000313" key="15">
    <source>
        <dbReference type="EMBL" id="KAG7385446.1"/>
    </source>
</evidence>
<dbReference type="NCBIfam" id="TIGR00233">
    <property type="entry name" value="trpS"/>
    <property type="match status" value="1"/>
</dbReference>
<feature type="disulfide bond" evidence="12">
    <location>
        <begin position="562"/>
        <end position="571"/>
    </location>
</feature>
<dbReference type="Pfam" id="PF00579">
    <property type="entry name" value="tRNA-synt_1b"/>
    <property type="match status" value="2"/>
</dbReference>
<dbReference type="AlphaFoldDB" id="A0A8T1VWY7"/>
<evidence type="ECO:0000256" key="1">
    <source>
        <dbReference type="ARBA" id="ARBA00004173"/>
    </source>
</evidence>
<dbReference type="PROSITE" id="PS00178">
    <property type="entry name" value="AA_TRNA_LIGASE_I"/>
    <property type="match status" value="1"/>
</dbReference>
<evidence type="ECO:0000313" key="16">
    <source>
        <dbReference type="Proteomes" id="UP000694044"/>
    </source>
</evidence>
<comment type="similarity">
    <text evidence="2">Belongs to the class-I aminoacyl-tRNA synthetase family.</text>
</comment>
<evidence type="ECO:0000256" key="8">
    <source>
        <dbReference type="ARBA" id="ARBA00023146"/>
    </source>
</evidence>
<comment type="subcellular location">
    <subcellularLocation>
        <location evidence="1">Mitochondrion</location>
    </subcellularLocation>
</comment>